<proteinExistence type="predicted"/>
<evidence type="ECO:0000256" key="1">
    <source>
        <dbReference type="SAM" id="SignalP"/>
    </source>
</evidence>
<dbReference type="EMBL" id="JAHRIQ010090589">
    <property type="protein sequence ID" value="MEQ2250286.1"/>
    <property type="molecule type" value="Genomic_DNA"/>
</dbReference>
<protein>
    <recommendedName>
        <fullName evidence="4">Secreted protein</fullName>
    </recommendedName>
</protein>
<sequence>MLFYVLGGLLGVLQMLMLILPIAGLAGETIVRTSGAVSVYRIGPGPHLDPGCSEPPHVNVWLCHGLRTRLKSRFCTELSSVSLRFVFVCGVRLPSPRTPCTESGRTRSVR</sequence>
<gene>
    <name evidence="2" type="ORF">ILYODFUR_038419</name>
</gene>
<accession>A0ABV0UZQ2</accession>
<reference evidence="2 3" key="1">
    <citation type="submission" date="2021-06" db="EMBL/GenBank/DDBJ databases">
        <authorList>
            <person name="Palmer J.M."/>
        </authorList>
    </citation>
    <scope>NUCLEOTIDE SEQUENCE [LARGE SCALE GENOMIC DNA]</scope>
    <source>
        <strain evidence="3">if_2019</strain>
        <tissue evidence="2">Muscle</tissue>
    </source>
</reference>
<comment type="caution">
    <text evidence="2">The sequence shown here is derived from an EMBL/GenBank/DDBJ whole genome shotgun (WGS) entry which is preliminary data.</text>
</comment>
<feature type="signal peptide" evidence="1">
    <location>
        <begin position="1"/>
        <end position="27"/>
    </location>
</feature>
<feature type="chain" id="PRO_5045216733" description="Secreted protein" evidence="1">
    <location>
        <begin position="28"/>
        <end position="110"/>
    </location>
</feature>
<name>A0ABV0UZQ2_9TELE</name>
<evidence type="ECO:0008006" key="4">
    <source>
        <dbReference type="Google" id="ProtNLM"/>
    </source>
</evidence>
<organism evidence="2 3">
    <name type="scientific">Ilyodon furcidens</name>
    <name type="common">goldbreast splitfin</name>
    <dbReference type="NCBI Taxonomy" id="33524"/>
    <lineage>
        <taxon>Eukaryota</taxon>
        <taxon>Metazoa</taxon>
        <taxon>Chordata</taxon>
        <taxon>Craniata</taxon>
        <taxon>Vertebrata</taxon>
        <taxon>Euteleostomi</taxon>
        <taxon>Actinopterygii</taxon>
        <taxon>Neopterygii</taxon>
        <taxon>Teleostei</taxon>
        <taxon>Neoteleostei</taxon>
        <taxon>Acanthomorphata</taxon>
        <taxon>Ovalentaria</taxon>
        <taxon>Atherinomorphae</taxon>
        <taxon>Cyprinodontiformes</taxon>
        <taxon>Goodeidae</taxon>
        <taxon>Ilyodon</taxon>
    </lineage>
</organism>
<evidence type="ECO:0000313" key="3">
    <source>
        <dbReference type="Proteomes" id="UP001482620"/>
    </source>
</evidence>
<keyword evidence="1" id="KW-0732">Signal</keyword>
<keyword evidence="3" id="KW-1185">Reference proteome</keyword>
<dbReference type="Proteomes" id="UP001482620">
    <property type="component" value="Unassembled WGS sequence"/>
</dbReference>
<evidence type="ECO:0000313" key="2">
    <source>
        <dbReference type="EMBL" id="MEQ2250286.1"/>
    </source>
</evidence>